<evidence type="ECO:0000313" key="6">
    <source>
        <dbReference type="Proteomes" id="UP001153737"/>
    </source>
</evidence>
<feature type="chain" id="PRO_5040144093" evidence="4">
    <location>
        <begin position="21"/>
        <end position="356"/>
    </location>
</feature>
<dbReference type="EMBL" id="OU896715">
    <property type="protein sequence ID" value="CAH1183624.1"/>
    <property type="molecule type" value="Genomic_DNA"/>
</dbReference>
<keyword evidence="2 4" id="KW-0732">Signal</keyword>
<evidence type="ECO:0000256" key="2">
    <source>
        <dbReference type="ARBA" id="ARBA00022729"/>
    </source>
</evidence>
<protein>
    <submittedName>
        <fullName evidence="5">Uncharacterized protein</fullName>
    </submittedName>
</protein>
<reference evidence="5" key="2">
    <citation type="submission" date="2022-10" db="EMBL/GenBank/DDBJ databases">
        <authorList>
            <consortium name="ENA_rothamsted_submissions"/>
            <consortium name="culmorum"/>
            <person name="King R."/>
        </authorList>
    </citation>
    <scope>NUCLEOTIDE SEQUENCE</scope>
</reference>
<dbReference type="Proteomes" id="UP001153737">
    <property type="component" value="Chromosome 9"/>
</dbReference>
<feature type="signal peptide" evidence="4">
    <location>
        <begin position="1"/>
        <end position="20"/>
    </location>
</feature>
<accession>A0A9P0GXA7</accession>
<evidence type="ECO:0000256" key="1">
    <source>
        <dbReference type="ARBA" id="ARBA00022614"/>
    </source>
</evidence>
<keyword evidence="6" id="KW-1185">Reference proteome</keyword>
<dbReference type="SMART" id="SM00369">
    <property type="entry name" value="LRR_TYP"/>
    <property type="match status" value="8"/>
</dbReference>
<organism evidence="5 6">
    <name type="scientific">Phaedon cochleariae</name>
    <name type="common">Mustard beetle</name>
    <dbReference type="NCBI Taxonomy" id="80249"/>
    <lineage>
        <taxon>Eukaryota</taxon>
        <taxon>Metazoa</taxon>
        <taxon>Ecdysozoa</taxon>
        <taxon>Arthropoda</taxon>
        <taxon>Hexapoda</taxon>
        <taxon>Insecta</taxon>
        <taxon>Pterygota</taxon>
        <taxon>Neoptera</taxon>
        <taxon>Endopterygota</taxon>
        <taxon>Coleoptera</taxon>
        <taxon>Polyphaga</taxon>
        <taxon>Cucujiformia</taxon>
        <taxon>Chrysomeloidea</taxon>
        <taxon>Chrysomelidae</taxon>
        <taxon>Chrysomelinae</taxon>
        <taxon>Chrysomelini</taxon>
        <taxon>Phaedon</taxon>
    </lineage>
</organism>
<sequence>MIRVCLSTLIFLTQLSIIKSEGCDSFKNTNVTAKINEKFSFYVVNGCLEPKEFENKKIKYVVVNSGITRLGKDSIRNLQKLEGIYIRNNSLEILEPQAFKNVPSLKYVFITQTNLEEIPKDVFNLVPTITNLMLSFNKIDFIATGAFSNMESLHQIDLYGNKLEYWNREWFQNCPNLQNINFFGNNIHTIPRRAFVSLPKLTVITFGGNKIATIEPGAFQNLKNLSFLNLERNRLTLIDERAFPNRIYIESLYINNNHLNYLPGKLLRKLSVGEIIMDENPWKCPCLQRIHDWLYFGSGSVKASVHHCRTPYDPICVVPPEKACQERVEEEMTRRFVGVLRNLTEPLGEACVLLFS</sequence>
<keyword evidence="3" id="KW-0677">Repeat</keyword>
<dbReference type="InterPro" id="IPR001611">
    <property type="entry name" value="Leu-rich_rpt"/>
</dbReference>
<dbReference type="Pfam" id="PF13855">
    <property type="entry name" value="LRR_8"/>
    <property type="match status" value="1"/>
</dbReference>
<evidence type="ECO:0000313" key="5">
    <source>
        <dbReference type="EMBL" id="CAH1183624.1"/>
    </source>
</evidence>
<gene>
    <name evidence="5" type="ORF">PHAECO_LOCUS12370</name>
</gene>
<dbReference type="InterPro" id="IPR032675">
    <property type="entry name" value="LRR_dom_sf"/>
</dbReference>
<dbReference type="AlphaFoldDB" id="A0A9P0GXA7"/>
<dbReference type="InterPro" id="IPR050541">
    <property type="entry name" value="LRR_TM_domain-containing"/>
</dbReference>
<evidence type="ECO:0000256" key="3">
    <source>
        <dbReference type="ARBA" id="ARBA00022737"/>
    </source>
</evidence>
<dbReference type="SUPFAM" id="SSF52058">
    <property type="entry name" value="L domain-like"/>
    <property type="match status" value="1"/>
</dbReference>
<evidence type="ECO:0000256" key="4">
    <source>
        <dbReference type="SAM" id="SignalP"/>
    </source>
</evidence>
<reference evidence="5" key="1">
    <citation type="submission" date="2022-01" db="EMBL/GenBank/DDBJ databases">
        <authorList>
            <person name="King R."/>
        </authorList>
    </citation>
    <scope>NUCLEOTIDE SEQUENCE</scope>
</reference>
<dbReference type="Gene3D" id="3.80.10.10">
    <property type="entry name" value="Ribonuclease Inhibitor"/>
    <property type="match status" value="2"/>
</dbReference>
<keyword evidence="1" id="KW-0433">Leucine-rich repeat</keyword>
<dbReference type="OrthoDB" id="4794873at2759"/>
<dbReference type="Pfam" id="PF13306">
    <property type="entry name" value="LRR_5"/>
    <property type="match status" value="1"/>
</dbReference>
<dbReference type="InterPro" id="IPR026906">
    <property type="entry name" value="LRR_5"/>
</dbReference>
<dbReference type="GO" id="GO:0005886">
    <property type="term" value="C:plasma membrane"/>
    <property type="evidence" value="ECO:0007669"/>
    <property type="project" value="TreeGrafter"/>
</dbReference>
<dbReference type="PANTHER" id="PTHR24369">
    <property type="entry name" value="ANTIGEN BSP, PUTATIVE-RELATED"/>
    <property type="match status" value="1"/>
</dbReference>
<name>A0A9P0GXA7_PHACE</name>
<proteinExistence type="predicted"/>
<dbReference type="InterPro" id="IPR003591">
    <property type="entry name" value="Leu-rich_rpt_typical-subtyp"/>
</dbReference>
<dbReference type="PANTHER" id="PTHR24369:SF210">
    <property type="entry name" value="CHAOPTIN-RELATED"/>
    <property type="match status" value="1"/>
</dbReference>